<accession>A0A239CU05</accession>
<evidence type="ECO:0000313" key="2">
    <source>
        <dbReference type="EMBL" id="SNS23726.1"/>
    </source>
</evidence>
<evidence type="ECO:0008006" key="4">
    <source>
        <dbReference type="Google" id="ProtNLM"/>
    </source>
</evidence>
<reference evidence="2 3" key="1">
    <citation type="submission" date="2017-06" db="EMBL/GenBank/DDBJ databases">
        <authorList>
            <person name="Kim H.J."/>
            <person name="Triplett B.A."/>
        </authorList>
    </citation>
    <scope>NUCLEOTIDE SEQUENCE [LARGE SCALE GENOMIC DNA]</scope>
    <source>
        <strain evidence="2 3">DSM 25597</strain>
    </source>
</reference>
<evidence type="ECO:0000313" key="3">
    <source>
        <dbReference type="Proteomes" id="UP000198379"/>
    </source>
</evidence>
<evidence type="ECO:0000256" key="1">
    <source>
        <dbReference type="SAM" id="Coils"/>
    </source>
</evidence>
<feature type="coiled-coil region" evidence="1">
    <location>
        <begin position="17"/>
        <end position="72"/>
    </location>
</feature>
<dbReference type="AlphaFoldDB" id="A0A239CU05"/>
<proteinExistence type="predicted"/>
<dbReference type="EMBL" id="FZNY01000008">
    <property type="protein sequence ID" value="SNS23726.1"/>
    <property type="molecule type" value="Genomic_DNA"/>
</dbReference>
<protein>
    <recommendedName>
        <fullName evidence="4">Cell division protein ZapB</fullName>
    </recommendedName>
</protein>
<dbReference type="Proteomes" id="UP000198379">
    <property type="component" value="Unassembled WGS sequence"/>
</dbReference>
<gene>
    <name evidence="2" type="ORF">SAMN06265376_108197</name>
</gene>
<keyword evidence="1" id="KW-0175">Coiled coil</keyword>
<sequence>MLRSICIVNMSNLIEVVDSLEHRIDTLLKHYQALKERHELLEGTIASLDAENKNLKDTLEERQKEINTLKAANALLGSNDYKRETKLKINTLIREIDACMVSLSE</sequence>
<keyword evidence="3" id="KW-1185">Reference proteome</keyword>
<name>A0A239CU05_9FLAO</name>
<organism evidence="2 3">
    <name type="scientific">Dokdonia pacifica</name>
    <dbReference type="NCBI Taxonomy" id="1627892"/>
    <lineage>
        <taxon>Bacteria</taxon>
        <taxon>Pseudomonadati</taxon>
        <taxon>Bacteroidota</taxon>
        <taxon>Flavobacteriia</taxon>
        <taxon>Flavobacteriales</taxon>
        <taxon>Flavobacteriaceae</taxon>
        <taxon>Dokdonia</taxon>
    </lineage>
</organism>
<dbReference type="Gene3D" id="1.10.287.1490">
    <property type="match status" value="1"/>
</dbReference>